<dbReference type="Proteomes" id="UP000290545">
    <property type="component" value="Unassembled WGS sequence"/>
</dbReference>
<evidence type="ECO:0000259" key="2">
    <source>
        <dbReference type="Pfam" id="PF20041"/>
    </source>
</evidence>
<dbReference type="RefSeq" id="WP_129005416.1">
    <property type="nucleotide sequence ID" value="NZ_SDHZ01000004.1"/>
</dbReference>
<dbReference type="InterPro" id="IPR045619">
    <property type="entry name" value="DUF6443"/>
</dbReference>
<protein>
    <recommendedName>
        <fullName evidence="5">RHS repeat-associated core domain-containing protein</fullName>
    </recommendedName>
</protein>
<feature type="domain" description="Deoxyribonuclease NucA/NucB" evidence="1">
    <location>
        <begin position="2003"/>
        <end position="2057"/>
    </location>
</feature>
<reference evidence="3 4" key="1">
    <citation type="submission" date="2019-01" db="EMBL/GenBank/DDBJ databases">
        <title>Filimonas sp. strain TTM-71.</title>
        <authorList>
            <person name="Chen W.-M."/>
        </authorList>
    </citation>
    <scope>NUCLEOTIDE SEQUENCE [LARGE SCALE GENOMIC DNA]</scope>
    <source>
        <strain evidence="3 4">TTM-71</strain>
    </source>
</reference>
<name>A0A4Q1D0H9_9BACT</name>
<evidence type="ECO:0000259" key="1">
    <source>
        <dbReference type="Pfam" id="PF14040"/>
    </source>
</evidence>
<dbReference type="Pfam" id="PF20041">
    <property type="entry name" value="DUF6443"/>
    <property type="match status" value="1"/>
</dbReference>
<evidence type="ECO:0000313" key="3">
    <source>
        <dbReference type="EMBL" id="RXK81162.1"/>
    </source>
</evidence>
<keyword evidence="4" id="KW-1185">Reference proteome</keyword>
<dbReference type="Gene3D" id="2.180.10.10">
    <property type="entry name" value="RHS repeat-associated core"/>
    <property type="match status" value="2"/>
</dbReference>
<evidence type="ECO:0000313" key="4">
    <source>
        <dbReference type="Proteomes" id="UP000290545"/>
    </source>
</evidence>
<dbReference type="InterPro" id="IPR029476">
    <property type="entry name" value="DNase_NucA_NucB"/>
</dbReference>
<dbReference type="OrthoDB" id="1191296at2"/>
<dbReference type="Pfam" id="PF14040">
    <property type="entry name" value="DNase_NucA_NucB"/>
    <property type="match status" value="1"/>
</dbReference>
<organism evidence="3 4">
    <name type="scientific">Filimonas effusa</name>
    <dbReference type="NCBI Taxonomy" id="2508721"/>
    <lineage>
        <taxon>Bacteria</taxon>
        <taxon>Pseudomonadati</taxon>
        <taxon>Bacteroidota</taxon>
        <taxon>Chitinophagia</taxon>
        <taxon>Chitinophagales</taxon>
        <taxon>Chitinophagaceae</taxon>
        <taxon>Filimonas</taxon>
    </lineage>
</organism>
<dbReference type="InterPro" id="IPR022385">
    <property type="entry name" value="Rhs_assc_core"/>
</dbReference>
<evidence type="ECO:0008006" key="5">
    <source>
        <dbReference type="Google" id="ProtNLM"/>
    </source>
</evidence>
<accession>A0A4Q1D0H9</accession>
<proteinExistence type="predicted"/>
<gene>
    <name evidence="3" type="ORF">ESB13_19670</name>
</gene>
<dbReference type="Gene3D" id="2.60.40.2700">
    <property type="match status" value="5"/>
</dbReference>
<feature type="domain" description="DUF6443" evidence="2">
    <location>
        <begin position="801"/>
        <end position="925"/>
    </location>
</feature>
<sequence>MNRQLYSKSLFCLLILIVFSISVVAQRGNISPSTQSIFSGGTASIISIGGPDISGYSYKWQRSSNNVDFYVISGETSTSYNPSGATQTWYYRVYFTSNSNGSTDVSPVASVLVANHLAAGTTYPSSSTINYNTSPGQLSNSGVTGGIGTLQYQWQQSSDGASFTDISGATAVNYTPSALTATTYYRLKAVKGTETVYSNISQITVYPQLISGSLSPSSQNINYNTAFDTLRYSVPTGGNGSYSIVWQYSYNNSTWTTMNGTIGLMKWTAGQATQTTYFRVWTSSNGVDVYSNSVVVNVYPQLVSGSVSAATSNVNYNTATTLSATSPSGGNSTFSYQWQISSDNSSWSNVSGANALTYVTPNLTATRYYRIVTTSNGVSVTSNTVSVNVYPQLTAVLSWAGNYINYNTSPGSITNTVSGGNGSYSYQWQKSTDNATWQNISGATAQNYSPGAMTSTSYFRVNVTSNGVNVASNSILINVYPALTPGTLSFATSDIIVGSSPGQITGTAATGGNGTYSYQWYSSTDGGTTWVTISGATSLNYTPPALGVSTTFRRTVLSNGASSNSNTASFYVYDAIVPADLKPDTIVYSTGLSLTSNAPQGGTGVYSYNWQSSNDAITWGNITSASSLSYQVPEITAKTFYRLKIISSSFTAYSDTVCVYMPLNSGTIGLNTAVIASGGSVSLSSLLAANGGLCSNYSYQYQSSQDNLAWSNIASTTINNITKVTWFRRLVQCGNSIIASNVVRVKIKDLTDTFSPDTTTAAVAGSQTTAVIPSYTGYNSANMNYEKTRTIIKPGVTDLATASGLSNPNDVLQTTKFFDGLGNLIQTVEKQSTSNLTDFVSISVYDAYGRENRKFLPYTDNLTSGDFRTDANSKQSVYYKNLLGTREDYFYSDTVYENSPLNRIIKSTAPGRSWTGNGIGRKSGYRANTVYDSVLIWRIDPDSASLPLQKGFYKPGTLIVSEFIDENDNSVVEFKDRSGKLILTKELVSDHLNAGLNGWNCTYQIYDYLDRLRFVVPSKAVELIKGNWTVTLAIANDLCYQYRYDMRSRPAVKKFPGADSVSIIYDKRDRKIAFRDGNLRQIGLWKLYYYDTQNREVLQALVNSQLSRQALSDSISSYAFNPVNPVPFIDTTIISKQVYTFYDGYAFQGAAAYVVSDLSKPQGGSNLYVESLPSASSKMTRGLVTGYREQIDYDGQFVMTTNYYNERARKIQTIRDNTQGGKDILYNLFNFKGELISTYLKHTNPKSTATPQVTLLTMYHRDRIGRIDTVRKQVNDDPIYSKVLSISSYNELEQIIQKRLGVSGSGQLETQNYEYNVRGWLRGINRSFVNSASSTSNWFGQEISYDYGFDGVQLNGNMAGQKWKGRGDRISRSYGYNYDNLNRLLLANFNQQNPGASIWTKDKVDFTTSSLSYDAMGNLLSMKQMGMNGVTIQPVDSLRYGYLSNGNKLRFVTDKYNNPRSKLGDFKEIVSDTTQDYYYNGSGSLSKDKNKNIDTILYNHNNKVSAVWVKNKGKIFFQYRGGDEKVSKLISDTSSGGKYQWIHYIGDFVYEAGADGVDTLKSIETEEGRIRPIYKTGSAVGYTFDYYIKDNQGNIRVVLGTKSDTAVYAATMETSASSFENALFSNIDNTRFAKPSYYPTDNTTNPNDYVSKLNTNSNKIGPSLVLRVMAGDTISIACKALYKDNSASTSASTSSAMVSSILSAFSGGGIVDGVHNGTGATAPISILTPSIYDNLKAKDPTENLSDKPKAYLNFALFDDQFNLVDENSGVRQVKGVKDSLNSLIVGKTAIAKTGFIYIYLSNESAQDVLFDNLIVSHISGPLLEETHYYPHGGTLVGISSKALKSNSYFENKRRYNGKELQFNEMKDGSGTEWYDFGSRMYEYQIGRWNVLDPKIEKFYSYSPYVYNYNNPINNLDPNGEEAYTLVGSAAQTAFRMMQMIMGGAPILGMRIHFVFESKTPNIYHNTVEAIKMGKPYLLTWDSDGDAKRRTLALRHYNGPDPIKDVESLDEYPFASSEEGGFYLGSYARVQAVPKGENLSQGASLAALRLKKGDKVLVIPISRNGEVPKAFQSVLENDDKLDVLLGFIQILSILAQEVTIPPIPSSLQPYPMPALNPGPLNL</sequence>
<comment type="caution">
    <text evidence="3">The sequence shown here is derived from an EMBL/GenBank/DDBJ whole genome shotgun (WGS) entry which is preliminary data.</text>
</comment>
<dbReference type="EMBL" id="SDHZ01000004">
    <property type="protein sequence ID" value="RXK81162.1"/>
    <property type="molecule type" value="Genomic_DNA"/>
</dbReference>
<dbReference type="NCBIfam" id="TIGR03696">
    <property type="entry name" value="Rhs_assc_core"/>
    <property type="match status" value="1"/>
</dbReference>